<reference evidence="2 3" key="1">
    <citation type="submission" date="2021-03" db="EMBL/GenBank/DDBJ databases">
        <title>Sequencing the genomes of 1000 actinobacteria strains.</title>
        <authorList>
            <person name="Klenk H.-P."/>
        </authorList>
    </citation>
    <scope>NUCLEOTIDE SEQUENCE [LARGE SCALE GENOMIC DNA]</scope>
    <source>
        <strain evidence="2 3">DSM 44580</strain>
    </source>
</reference>
<comment type="caution">
    <text evidence="2">The sequence shown here is derived from an EMBL/GenBank/DDBJ whole genome shotgun (WGS) entry which is preliminary data.</text>
</comment>
<dbReference type="RefSeq" id="WP_158103538.1">
    <property type="nucleotide sequence ID" value="NZ_JAGIOO010000001.1"/>
</dbReference>
<feature type="domain" description="Methyltransferase" evidence="1">
    <location>
        <begin position="37"/>
        <end position="132"/>
    </location>
</feature>
<dbReference type="EMBL" id="JAGIOO010000001">
    <property type="protein sequence ID" value="MBP2474475.1"/>
    <property type="molecule type" value="Genomic_DNA"/>
</dbReference>
<name>A0ABS5AFM6_9PSEU</name>
<dbReference type="InterPro" id="IPR041698">
    <property type="entry name" value="Methyltransf_25"/>
</dbReference>
<dbReference type="InterPro" id="IPR029063">
    <property type="entry name" value="SAM-dependent_MTases_sf"/>
</dbReference>
<dbReference type="Pfam" id="PF13649">
    <property type="entry name" value="Methyltransf_25"/>
    <property type="match status" value="1"/>
</dbReference>
<proteinExistence type="predicted"/>
<dbReference type="Proteomes" id="UP001519363">
    <property type="component" value="Unassembled WGS sequence"/>
</dbReference>
<keyword evidence="2" id="KW-0830">Ubiquinone</keyword>
<dbReference type="SUPFAM" id="SSF53335">
    <property type="entry name" value="S-adenosyl-L-methionine-dependent methyltransferases"/>
    <property type="match status" value="1"/>
</dbReference>
<protein>
    <submittedName>
        <fullName evidence="2">Ubiquinone/menaquinone biosynthesis C-methylase UbiE</fullName>
    </submittedName>
</protein>
<evidence type="ECO:0000259" key="1">
    <source>
        <dbReference type="Pfam" id="PF13649"/>
    </source>
</evidence>
<keyword evidence="3" id="KW-1185">Reference proteome</keyword>
<dbReference type="Gene3D" id="3.40.50.150">
    <property type="entry name" value="Vaccinia Virus protein VP39"/>
    <property type="match status" value="1"/>
</dbReference>
<sequence length="199" mass="21691">MGSPTRQKLDSWLLGLDVDRYYREMGARIAGLPDGPVLEIPAGNGPLLRAAPGYRSRGPWIFADLSWHLLRQLATKIEQLGLRKHLVIRADACALPIVDGGVAGAVSMFGLHCFHDKPAVFGELRRVVREDGQIAVSTLTTDGNRLSRAYHRWSQQDGTFAPDNSWAEIATAARAQGLELHGTTGLGSARVFTARPKVL</sequence>
<evidence type="ECO:0000313" key="2">
    <source>
        <dbReference type="EMBL" id="MBP2474475.1"/>
    </source>
</evidence>
<evidence type="ECO:0000313" key="3">
    <source>
        <dbReference type="Proteomes" id="UP001519363"/>
    </source>
</evidence>
<gene>
    <name evidence="2" type="ORF">JOF53_003347</name>
</gene>
<accession>A0ABS5AFM6</accession>
<organism evidence="2 3">
    <name type="scientific">Crossiella equi</name>
    <dbReference type="NCBI Taxonomy" id="130796"/>
    <lineage>
        <taxon>Bacteria</taxon>
        <taxon>Bacillati</taxon>
        <taxon>Actinomycetota</taxon>
        <taxon>Actinomycetes</taxon>
        <taxon>Pseudonocardiales</taxon>
        <taxon>Pseudonocardiaceae</taxon>
        <taxon>Crossiella</taxon>
    </lineage>
</organism>